<evidence type="ECO:0000256" key="1">
    <source>
        <dbReference type="SAM" id="MobiDB-lite"/>
    </source>
</evidence>
<sequence length="494" mass="52499">MTVEVTEGEVMLLAWASGAWVAQGGSHGGLCGALPPCSGLRGPRSVRRTHTPLLLLSSIPSGVAAETGEWTTLGSYLVVGERFLLSQWTASKKAAFQNLSVCLRGDTVGTDSSTQRLATWSPGYSLTELQGLAVVVVESTQPTKSKDLPSGPSWTHLPRPDNTAARPRPGRVPSLKNTWAGRSQLKSQQHCGHSRERDTWTWRPSLGPALQGFHLDTAHRRPQPTLVGTRGSHARPTGLPLPQLAQRVPRRVLSRRGSCLPDIPSAHKGTLARSTLHPLIQHTEAIRGGTALQPGALPDGLLLQGLEFLSSPVAALCSVNPTHCRGGASRDRGPFSLVSSPPKKPFTFSVFFSSRSAMSFFSASQLLADFRPKAQSGSGHLAMAWEGARVARGVAALPRHPSCPRPSADAAPAAPLRLTGSRRPPTIQQGAWPVRGGHLLEQHHREGLHQPVEAALPLPGPCRVRPTEPGPQGAEGLPASAQGLKATPHAHTQV</sequence>
<organism evidence="2 3">
    <name type="scientific">Marmota monax</name>
    <name type="common">Woodchuck</name>
    <dbReference type="NCBI Taxonomy" id="9995"/>
    <lineage>
        <taxon>Eukaryota</taxon>
        <taxon>Metazoa</taxon>
        <taxon>Chordata</taxon>
        <taxon>Craniata</taxon>
        <taxon>Vertebrata</taxon>
        <taxon>Euteleostomi</taxon>
        <taxon>Mammalia</taxon>
        <taxon>Eutheria</taxon>
        <taxon>Euarchontoglires</taxon>
        <taxon>Glires</taxon>
        <taxon>Rodentia</taxon>
        <taxon>Sciuromorpha</taxon>
        <taxon>Sciuridae</taxon>
        <taxon>Xerinae</taxon>
        <taxon>Marmotini</taxon>
        <taxon>Marmota</taxon>
    </lineage>
</organism>
<dbReference type="AlphaFoldDB" id="A0A5E4A2H8"/>
<evidence type="ECO:0000313" key="3">
    <source>
        <dbReference type="Proteomes" id="UP000335636"/>
    </source>
</evidence>
<evidence type="ECO:0000313" key="2">
    <source>
        <dbReference type="EMBL" id="VTJ51315.1"/>
    </source>
</evidence>
<feature type="compositionally biased region" description="Polar residues" evidence="1">
    <location>
        <begin position="175"/>
        <end position="191"/>
    </location>
</feature>
<feature type="region of interest" description="Disordered" evidence="1">
    <location>
        <begin position="461"/>
        <end position="494"/>
    </location>
</feature>
<keyword evidence="3" id="KW-1185">Reference proteome</keyword>
<feature type="compositionally biased region" description="Low complexity" evidence="1">
    <location>
        <begin position="405"/>
        <end position="415"/>
    </location>
</feature>
<dbReference type="EMBL" id="CABDUW010000003">
    <property type="protein sequence ID" value="VTJ51315.1"/>
    <property type="molecule type" value="Genomic_DNA"/>
</dbReference>
<dbReference type="Proteomes" id="UP000335636">
    <property type="component" value="Unassembled WGS sequence"/>
</dbReference>
<comment type="caution">
    <text evidence="2">The sequence shown here is derived from an EMBL/GenBank/DDBJ whole genome shotgun (WGS) entry which is preliminary data.</text>
</comment>
<gene>
    <name evidence="2" type="ORF">MONAX_5E004928</name>
</gene>
<feature type="region of interest" description="Disordered" evidence="1">
    <location>
        <begin position="142"/>
        <end position="203"/>
    </location>
</feature>
<proteinExistence type="predicted"/>
<protein>
    <submittedName>
        <fullName evidence="2">Uncharacterized protein</fullName>
    </submittedName>
</protein>
<accession>A0A5E4A2H8</accession>
<name>A0A5E4A2H8_MARMO</name>
<reference evidence="2" key="1">
    <citation type="submission" date="2019-04" db="EMBL/GenBank/DDBJ databases">
        <authorList>
            <person name="Alioto T."/>
            <person name="Alioto T."/>
        </authorList>
    </citation>
    <scope>NUCLEOTIDE SEQUENCE [LARGE SCALE GENOMIC DNA]</scope>
</reference>
<feature type="region of interest" description="Disordered" evidence="1">
    <location>
        <begin position="397"/>
        <end position="427"/>
    </location>
</feature>